<dbReference type="InterPro" id="IPR051066">
    <property type="entry name" value="Trans_reg/Corepressor"/>
</dbReference>
<dbReference type="EMBL" id="MUJZ01022883">
    <property type="protein sequence ID" value="OTF79488.1"/>
    <property type="molecule type" value="Genomic_DNA"/>
</dbReference>
<evidence type="ECO:0000313" key="7">
    <source>
        <dbReference type="Proteomes" id="UP000194236"/>
    </source>
</evidence>
<gene>
    <name evidence="6" type="ORF">BLA29_002638</name>
</gene>
<dbReference type="PROSITE" id="PS51156">
    <property type="entry name" value="ELM2"/>
    <property type="match status" value="1"/>
</dbReference>
<dbReference type="GO" id="GO:0005667">
    <property type="term" value="C:transcription regulator complex"/>
    <property type="evidence" value="ECO:0007669"/>
    <property type="project" value="TreeGrafter"/>
</dbReference>
<evidence type="ECO:0000256" key="2">
    <source>
        <dbReference type="ARBA" id="ARBA00023163"/>
    </source>
</evidence>
<evidence type="ECO:0000256" key="1">
    <source>
        <dbReference type="ARBA" id="ARBA00023015"/>
    </source>
</evidence>
<protein>
    <submittedName>
        <fullName evidence="6">Rest corepressor (Corest)-like protein</fullName>
    </submittedName>
</protein>
<evidence type="ECO:0000256" key="3">
    <source>
        <dbReference type="ARBA" id="ARBA00023242"/>
    </source>
</evidence>
<dbReference type="AlphaFoldDB" id="A0A1Y3BHY3"/>
<dbReference type="InterPro" id="IPR000949">
    <property type="entry name" value="ELM2_dom"/>
</dbReference>
<comment type="caution">
    <text evidence="6">The sequence shown here is derived from an EMBL/GenBank/DDBJ whole genome shotgun (WGS) entry which is preliminary data.</text>
</comment>
<keyword evidence="7" id="KW-1185">Reference proteome</keyword>
<dbReference type="SMART" id="SM01189">
    <property type="entry name" value="ELM2"/>
    <property type="match status" value="1"/>
</dbReference>
<feature type="compositionally biased region" description="Basic and acidic residues" evidence="4">
    <location>
        <begin position="1"/>
        <end position="11"/>
    </location>
</feature>
<dbReference type="GO" id="GO:0003714">
    <property type="term" value="F:transcription corepressor activity"/>
    <property type="evidence" value="ECO:0007669"/>
    <property type="project" value="TreeGrafter"/>
</dbReference>
<keyword evidence="1" id="KW-0805">Transcription regulation</keyword>
<feature type="domain" description="ELM2" evidence="5">
    <location>
        <begin position="412"/>
        <end position="503"/>
    </location>
</feature>
<evidence type="ECO:0000259" key="5">
    <source>
        <dbReference type="PROSITE" id="PS51156"/>
    </source>
</evidence>
<dbReference type="Proteomes" id="UP000194236">
    <property type="component" value="Unassembled WGS sequence"/>
</dbReference>
<feature type="region of interest" description="Disordered" evidence="4">
    <location>
        <begin position="149"/>
        <end position="182"/>
    </location>
</feature>
<feature type="compositionally biased region" description="Basic and acidic residues" evidence="4">
    <location>
        <begin position="152"/>
        <end position="164"/>
    </location>
</feature>
<proteinExistence type="predicted"/>
<feature type="compositionally biased region" description="Low complexity" evidence="4">
    <location>
        <begin position="46"/>
        <end position="60"/>
    </location>
</feature>
<dbReference type="GO" id="GO:0006357">
    <property type="term" value="P:regulation of transcription by RNA polymerase II"/>
    <property type="evidence" value="ECO:0007669"/>
    <property type="project" value="TreeGrafter"/>
</dbReference>
<dbReference type="Pfam" id="PF01448">
    <property type="entry name" value="ELM2"/>
    <property type="match status" value="1"/>
</dbReference>
<feature type="region of interest" description="Disordered" evidence="4">
    <location>
        <begin position="1"/>
        <end position="66"/>
    </location>
</feature>
<evidence type="ECO:0000256" key="4">
    <source>
        <dbReference type="SAM" id="MobiDB-lite"/>
    </source>
</evidence>
<dbReference type="PANTHER" id="PTHR16089:SF40">
    <property type="entry name" value="SUPPRESSOR OF ACTIVATED EGL-4 PROTEIN 1"/>
    <property type="match status" value="1"/>
</dbReference>
<sequence length="532" mass="60910">MLPGDHAHNDNESPSYQQQQLAHHHHQHQPMSHHHSLPTTPIEHATTTTTTTQQQQQQQQPVASMHDTNHQQFNFIFPDETPVNEGHPNTANDLMDSSRDFHIDNCLAETNYQDYSLFNSTAKEGMEQVFSLDHNEQSTMQFDGSQINAEQPDNKKEENAKNEHYFPPSTSHNTFVPQYDNDGGCNSKSNIVQFITEMMIDDPSTKTDYDQKDMNDNYVMAAEKQMDHHPYPRIKSPNNFIKSLNKKLSAISNEYDHHKATIPAPPPPPPHKMPIPTMKKKRPRPEPLYIPPHVNTTFVYHSQLRSPRLWNSCAAGSMIKPSYHQISPPPYTPPPMLSPVRSGSGLFWKINNHGSNKLATYSNTSQFFNSKKMMIDTMKENQNMINEPMADLKTPTTAYEPEYDIPATDIEPHVNIGSQFQARIPTFNANRMKIGDKSDRAILLWSPTILDDRIDEESIDLYFKISCSMCVNGHGNNKEYALHLLHDCHGDVMKALARLIQINPSLDSNHPLYDYYYASKSYYYHPSIINNQ</sequence>
<accession>A0A1Y3BHY3</accession>
<organism evidence="6 7">
    <name type="scientific">Euroglyphus maynei</name>
    <name type="common">Mayne's house dust mite</name>
    <dbReference type="NCBI Taxonomy" id="6958"/>
    <lineage>
        <taxon>Eukaryota</taxon>
        <taxon>Metazoa</taxon>
        <taxon>Ecdysozoa</taxon>
        <taxon>Arthropoda</taxon>
        <taxon>Chelicerata</taxon>
        <taxon>Arachnida</taxon>
        <taxon>Acari</taxon>
        <taxon>Acariformes</taxon>
        <taxon>Sarcoptiformes</taxon>
        <taxon>Astigmata</taxon>
        <taxon>Psoroptidia</taxon>
        <taxon>Analgoidea</taxon>
        <taxon>Pyroglyphidae</taxon>
        <taxon>Pyroglyphinae</taxon>
        <taxon>Euroglyphus</taxon>
    </lineage>
</organism>
<reference evidence="6 7" key="1">
    <citation type="submission" date="2017-03" db="EMBL/GenBank/DDBJ databases">
        <title>Genome Survey of Euroglyphus maynei.</title>
        <authorList>
            <person name="Arlian L.G."/>
            <person name="Morgan M.S."/>
            <person name="Rider S.D."/>
        </authorList>
    </citation>
    <scope>NUCLEOTIDE SEQUENCE [LARGE SCALE GENOMIC DNA]</scope>
    <source>
        <strain evidence="6">Arlian Lab</strain>
        <tissue evidence="6">Whole body</tissue>
    </source>
</reference>
<evidence type="ECO:0000313" key="6">
    <source>
        <dbReference type="EMBL" id="OTF79488.1"/>
    </source>
</evidence>
<dbReference type="PANTHER" id="PTHR16089">
    <property type="entry name" value="REST COREPRESSOR COREST PROTEIN-RELATED"/>
    <property type="match status" value="1"/>
</dbReference>
<keyword evidence="2" id="KW-0804">Transcription</keyword>
<name>A0A1Y3BHY3_EURMA</name>
<feature type="compositionally biased region" description="Basic residues" evidence="4">
    <location>
        <begin position="22"/>
        <end position="36"/>
    </location>
</feature>
<keyword evidence="3" id="KW-0539">Nucleus</keyword>
<dbReference type="OrthoDB" id="5977959at2759"/>
<dbReference type="GO" id="GO:0000118">
    <property type="term" value="C:histone deacetylase complex"/>
    <property type="evidence" value="ECO:0007669"/>
    <property type="project" value="TreeGrafter"/>
</dbReference>